<dbReference type="AlphaFoldDB" id="A0A084FUZ7"/>
<evidence type="ECO:0000259" key="1">
    <source>
        <dbReference type="Pfam" id="PF20150"/>
    </source>
</evidence>
<dbReference type="RefSeq" id="XP_016638708.1">
    <property type="nucleotide sequence ID" value="XM_016783860.1"/>
</dbReference>
<organism evidence="2 3">
    <name type="scientific">Pseudallescheria apiosperma</name>
    <name type="common">Scedosporium apiospermum</name>
    <dbReference type="NCBI Taxonomy" id="563466"/>
    <lineage>
        <taxon>Eukaryota</taxon>
        <taxon>Fungi</taxon>
        <taxon>Dikarya</taxon>
        <taxon>Ascomycota</taxon>
        <taxon>Pezizomycotina</taxon>
        <taxon>Sordariomycetes</taxon>
        <taxon>Hypocreomycetidae</taxon>
        <taxon>Microascales</taxon>
        <taxon>Microascaceae</taxon>
        <taxon>Scedosporium</taxon>
    </lineage>
</organism>
<dbReference type="InterPro" id="IPR045518">
    <property type="entry name" value="2EXR"/>
</dbReference>
<feature type="domain" description="2EXR" evidence="1">
    <location>
        <begin position="57"/>
        <end position="126"/>
    </location>
</feature>
<dbReference type="HOGENOM" id="CLU_831970_0_0_1"/>
<dbReference type="Pfam" id="PF20150">
    <property type="entry name" value="2EXR"/>
    <property type="match status" value="1"/>
</dbReference>
<keyword evidence="3" id="KW-1185">Reference proteome</keyword>
<dbReference type="Proteomes" id="UP000028545">
    <property type="component" value="Unassembled WGS sequence"/>
</dbReference>
<name>A0A084FUZ7_PSEDA</name>
<dbReference type="EMBL" id="JOWA01000165">
    <property type="protein sequence ID" value="KEZ38909.1"/>
    <property type="molecule type" value="Genomic_DNA"/>
</dbReference>
<gene>
    <name evidence="2" type="ORF">SAPIO_CDS10231</name>
</gene>
<dbReference type="VEuPathDB" id="FungiDB:SAPIO_CDS10231"/>
<evidence type="ECO:0000313" key="3">
    <source>
        <dbReference type="Proteomes" id="UP000028545"/>
    </source>
</evidence>
<protein>
    <recommendedName>
        <fullName evidence="1">2EXR domain-containing protein</fullName>
    </recommendedName>
</protein>
<reference evidence="2 3" key="1">
    <citation type="journal article" date="2014" name="Genome Announc.">
        <title>Draft genome sequence of the pathogenic fungus Scedosporium apiospermum.</title>
        <authorList>
            <person name="Vandeputte P."/>
            <person name="Ghamrawi S."/>
            <person name="Rechenmann M."/>
            <person name="Iltis A."/>
            <person name="Giraud S."/>
            <person name="Fleury M."/>
            <person name="Thornton C."/>
            <person name="Delhaes L."/>
            <person name="Meyer W."/>
            <person name="Papon N."/>
            <person name="Bouchara J.P."/>
        </authorList>
    </citation>
    <scope>NUCLEOTIDE SEQUENCE [LARGE SCALE GENOMIC DNA]</scope>
    <source>
        <strain evidence="2 3">IHEM 14462</strain>
    </source>
</reference>
<dbReference type="GeneID" id="27719407"/>
<accession>A0A084FUZ7</accession>
<proteinExistence type="predicted"/>
<comment type="caution">
    <text evidence="2">The sequence shown here is derived from an EMBL/GenBank/DDBJ whole genome shotgun (WGS) entry which is preliminary data.</text>
</comment>
<sequence>MDDDENIPWGEFIGDTIHVAVDSLNELQALTGNAVTSTTSTADNDAQTQQSQTLTSFPQFPNLPPEIRSRIFQMAMLQPGIIYFSMQPSHFEDHIHLHAVTNCNSTWRQWKMIAHTSVEAAHAVNLVVTKGATKHYVDLSKKRPFNKVDDLLVIQFATNPQIINQWTVATAAPVDFVYNSYFRSLRRVGFKWNEKTFRCHGHVEDEVSPDWPVYHDETDDDDDIVRCIFPCKDMFERFPMFFRDADAVYILYSVKGKDLSPTFKKQARDRNVSPMVDAANYIRDTPKSCVRLILDDNFAVSQLETETRCDARQKWVEMPIGRMRDFLNLDKAGP</sequence>
<dbReference type="OrthoDB" id="3540486at2759"/>
<dbReference type="KEGG" id="sapo:SAPIO_CDS10231"/>
<evidence type="ECO:0000313" key="2">
    <source>
        <dbReference type="EMBL" id="KEZ38909.1"/>
    </source>
</evidence>